<proteinExistence type="predicted"/>
<protein>
    <submittedName>
        <fullName evidence="1">Uncharacterized protein</fullName>
    </submittedName>
</protein>
<comment type="caution">
    <text evidence="1">The sequence shown here is derived from an EMBL/GenBank/DDBJ whole genome shotgun (WGS) entry which is preliminary data.</text>
</comment>
<sequence length="33" mass="3560">MARSFLTDYLLATPYTYYASTADVVGITGDLIG</sequence>
<accession>X1D898</accession>
<reference evidence="1" key="1">
    <citation type="journal article" date="2014" name="Front. Microbiol.">
        <title>High frequency of phylogenetically diverse reductive dehalogenase-homologous genes in deep subseafloor sedimentary metagenomes.</title>
        <authorList>
            <person name="Kawai M."/>
            <person name="Futagami T."/>
            <person name="Toyoda A."/>
            <person name="Takaki Y."/>
            <person name="Nishi S."/>
            <person name="Hori S."/>
            <person name="Arai W."/>
            <person name="Tsubouchi T."/>
            <person name="Morono Y."/>
            <person name="Uchiyama I."/>
            <person name="Ito T."/>
            <person name="Fujiyama A."/>
            <person name="Inagaki F."/>
            <person name="Takami H."/>
        </authorList>
    </citation>
    <scope>NUCLEOTIDE SEQUENCE</scope>
    <source>
        <strain evidence="1">Expedition CK06-06</strain>
    </source>
</reference>
<dbReference type="AlphaFoldDB" id="X1D898"/>
<name>X1D898_9ZZZZ</name>
<dbReference type="EMBL" id="BART01024505">
    <property type="protein sequence ID" value="GAH04510.1"/>
    <property type="molecule type" value="Genomic_DNA"/>
</dbReference>
<evidence type="ECO:0000313" key="1">
    <source>
        <dbReference type="EMBL" id="GAH04510.1"/>
    </source>
</evidence>
<feature type="non-terminal residue" evidence="1">
    <location>
        <position position="33"/>
    </location>
</feature>
<organism evidence="1">
    <name type="scientific">marine sediment metagenome</name>
    <dbReference type="NCBI Taxonomy" id="412755"/>
    <lineage>
        <taxon>unclassified sequences</taxon>
        <taxon>metagenomes</taxon>
        <taxon>ecological metagenomes</taxon>
    </lineage>
</organism>
<gene>
    <name evidence="1" type="ORF">S01H4_44234</name>
</gene>